<dbReference type="Proteomes" id="UP000004622">
    <property type="component" value="Unassembled WGS sequence"/>
</dbReference>
<dbReference type="GO" id="GO:0005524">
    <property type="term" value="F:ATP binding"/>
    <property type="evidence" value="ECO:0007669"/>
    <property type="project" value="UniProtKB-KW"/>
</dbReference>
<protein>
    <submittedName>
        <fullName evidence="6">ABC transporter</fullName>
    </submittedName>
</protein>
<comment type="subcellular location">
    <subcellularLocation>
        <location evidence="1">Cell inner membrane</location>
        <topology evidence="1">Peripheral membrane protein</topology>
    </subcellularLocation>
</comment>
<evidence type="ECO:0000313" key="6">
    <source>
        <dbReference type="EMBL" id="EIM71748.1"/>
    </source>
</evidence>
<evidence type="ECO:0000256" key="1">
    <source>
        <dbReference type="ARBA" id="ARBA00004417"/>
    </source>
</evidence>
<reference evidence="6 7" key="1">
    <citation type="journal article" date="2012" name="J. Bacteriol.">
        <title>Genome Sequence of Nitratireductor aquibiodomus Strain RA22.</title>
        <authorList>
            <person name="Singh A."/>
            <person name="Jangir P.K."/>
            <person name="Kumari C."/>
            <person name="Sharma R."/>
        </authorList>
    </citation>
    <scope>NUCLEOTIDE SEQUENCE [LARGE SCALE GENOMIC DNA]</scope>
    <source>
        <strain evidence="6 7">RA22</strain>
    </source>
</reference>
<dbReference type="InterPro" id="IPR027417">
    <property type="entry name" value="P-loop_NTPase"/>
</dbReference>
<dbReference type="EMBL" id="AJXZ01000074">
    <property type="protein sequence ID" value="EIM71748.1"/>
    <property type="molecule type" value="Genomic_DNA"/>
</dbReference>
<evidence type="ECO:0000313" key="7">
    <source>
        <dbReference type="Proteomes" id="UP000004622"/>
    </source>
</evidence>
<organism evidence="6 7">
    <name type="scientific">Nitratireductor aquibiodomus RA22</name>
    <dbReference type="NCBI Taxonomy" id="1189611"/>
    <lineage>
        <taxon>Bacteria</taxon>
        <taxon>Pseudomonadati</taxon>
        <taxon>Pseudomonadota</taxon>
        <taxon>Alphaproteobacteria</taxon>
        <taxon>Hyphomicrobiales</taxon>
        <taxon>Phyllobacteriaceae</taxon>
        <taxon>Nitratireductor</taxon>
    </lineage>
</organism>
<name>I5BQ96_9HYPH</name>
<keyword evidence="3" id="KW-0547">Nucleotide-binding</keyword>
<evidence type="ECO:0000256" key="3">
    <source>
        <dbReference type="ARBA" id="ARBA00022741"/>
    </source>
</evidence>
<accession>I5BQ96</accession>
<evidence type="ECO:0000259" key="5">
    <source>
        <dbReference type="Pfam" id="PF08352"/>
    </source>
</evidence>
<dbReference type="AlphaFoldDB" id="I5BQ96"/>
<comment type="caution">
    <text evidence="6">The sequence shown here is derived from an EMBL/GenBank/DDBJ whole genome shotgun (WGS) entry which is preliminary data.</text>
</comment>
<keyword evidence="4" id="KW-0067">ATP-binding</keyword>
<evidence type="ECO:0000256" key="2">
    <source>
        <dbReference type="ARBA" id="ARBA00022448"/>
    </source>
</evidence>
<feature type="domain" description="Oligopeptide/dipeptide ABC transporter C-terminal" evidence="5">
    <location>
        <begin position="9"/>
        <end position="34"/>
    </location>
</feature>
<dbReference type="InterPro" id="IPR013563">
    <property type="entry name" value="Oligopep_ABC_C"/>
</dbReference>
<dbReference type="Gene3D" id="3.40.50.300">
    <property type="entry name" value="P-loop containing nucleotide triphosphate hydrolases"/>
    <property type="match status" value="1"/>
</dbReference>
<dbReference type="STRING" id="204799.GCA_001696575_01211"/>
<keyword evidence="2" id="KW-0813">Transport</keyword>
<dbReference type="Pfam" id="PF08352">
    <property type="entry name" value="oligo_HPY"/>
    <property type="match status" value="1"/>
</dbReference>
<evidence type="ECO:0000256" key="4">
    <source>
        <dbReference type="ARBA" id="ARBA00022840"/>
    </source>
</evidence>
<sequence length="48" mass="5465">MVMQKGKIVEFGPAADVLTSPKQPYTRLLLEAAPGRHWDFQNFRPLPL</sequence>
<proteinExistence type="predicted"/>
<dbReference type="GO" id="GO:0005886">
    <property type="term" value="C:plasma membrane"/>
    <property type="evidence" value="ECO:0007669"/>
    <property type="project" value="UniProtKB-SubCell"/>
</dbReference>
<gene>
    <name evidence="6" type="ORF">A33O_23129</name>
</gene>
<dbReference type="GO" id="GO:0015833">
    <property type="term" value="P:peptide transport"/>
    <property type="evidence" value="ECO:0007669"/>
    <property type="project" value="InterPro"/>
</dbReference>